<dbReference type="Proteomes" id="UP001497512">
    <property type="component" value="Chromosome 9"/>
</dbReference>
<protein>
    <submittedName>
        <fullName evidence="2">Uncharacterized protein</fullName>
    </submittedName>
</protein>
<evidence type="ECO:0000256" key="1">
    <source>
        <dbReference type="SAM" id="MobiDB-lite"/>
    </source>
</evidence>
<feature type="region of interest" description="Disordered" evidence="1">
    <location>
        <begin position="27"/>
        <end position="68"/>
    </location>
</feature>
<name>A0ABP0V4N5_9BRYO</name>
<sequence>MAQIGIGFWSFLRMQATKRRLRLRQQCKNSNDNNEHAQRGAKSSSVLTQGGLVPGNTMDEYSKPWLKF</sequence>
<gene>
    <name evidence="2" type="ORF">CSSPTR1EN2_LOCUS23768</name>
</gene>
<accession>A0ABP0V4N5</accession>
<organism evidence="2 3">
    <name type="scientific">Sphagnum troendelagicum</name>
    <dbReference type="NCBI Taxonomy" id="128251"/>
    <lineage>
        <taxon>Eukaryota</taxon>
        <taxon>Viridiplantae</taxon>
        <taxon>Streptophyta</taxon>
        <taxon>Embryophyta</taxon>
        <taxon>Bryophyta</taxon>
        <taxon>Sphagnophytina</taxon>
        <taxon>Sphagnopsida</taxon>
        <taxon>Sphagnales</taxon>
        <taxon>Sphagnaceae</taxon>
        <taxon>Sphagnum</taxon>
    </lineage>
</organism>
<keyword evidence="3" id="KW-1185">Reference proteome</keyword>
<evidence type="ECO:0000313" key="3">
    <source>
        <dbReference type="Proteomes" id="UP001497512"/>
    </source>
</evidence>
<proteinExistence type="predicted"/>
<dbReference type="EMBL" id="OZ019901">
    <property type="protein sequence ID" value="CAK9237568.1"/>
    <property type="molecule type" value="Genomic_DNA"/>
</dbReference>
<reference evidence="2" key="1">
    <citation type="submission" date="2024-02" db="EMBL/GenBank/DDBJ databases">
        <authorList>
            <consortium name="ELIXIR-Norway"/>
            <consortium name="Elixir Norway"/>
        </authorList>
    </citation>
    <scope>NUCLEOTIDE SEQUENCE</scope>
</reference>
<evidence type="ECO:0000313" key="2">
    <source>
        <dbReference type="EMBL" id="CAK9237568.1"/>
    </source>
</evidence>